<dbReference type="Gene3D" id="2.10.25.10">
    <property type="entry name" value="Laminin"/>
    <property type="match status" value="3"/>
</dbReference>
<dbReference type="PROSITE" id="PS01186">
    <property type="entry name" value="EGF_2"/>
    <property type="match status" value="2"/>
</dbReference>
<dbReference type="InterPro" id="IPR018097">
    <property type="entry name" value="EGF_Ca-bd_CS"/>
</dbReference>
<dbReference type="AlphaFoldDB" id="A0A085LJD3"/>
<keyword evidence="2" id="KW-0732">Signal</keyword>
<keyword evidence="1 6" id="KW-0245">EGF-like domain</keyword>
<reference evidence="8 9" key="1">
    <citation type="journal article" date="2014" name="Nat. Genet.">
        <title>Genome and transcriptome of the porcine whipworm Trichuris suis.</title>
        <authorList>
            <person name="Jex A.R."/>
            <person name="Nejsum P."/>
            <person name="Schwarz E.M."/>
            <person name="Hu L."/>
            <person name="Young N.D."/>
            <person name="Hall R.S."/>
            <person name="Korhonen P.K."/>
            <person name="Liao S."/>
            <person name="Thamsborg S."/>
            <person name="Xia J."/>
            <person name="Xu P."/>
            <person name="Wang S."/>
            <person name="Scheerlinck J.P."/>
            <person name="Hofmann A."/>
            <person name="Sternberg P.W."/>
            <person name="Wang J."/>
            <person name="Gasser R.B."/>
        </authorList>
    </citation>
    <scope>NUCLEOTIDE SEQUENCE [LARGE SCALE GENOMIC DNA]</scope>
    <source>
        <strain evidence="8">DCEP-RM93M</strain>
    </source>
</reference>
<dbReference type="PROSITE" id="PS01187">
    <property type="entry name" value="EGF_CA"/>
    <property type="match status" value="1"/>
</dbReference>
<keyword evidence="3" id="KW-0677">Repeat</keyword>
<dbReference type="PROSITE" id="PS00022">
    <property type="entry name" value="EGF_1"/>
    <property type="match status" value="3"/>
</dbReference>
<gene>
    <name evidence="8" type="ORF">M513_14044</name>
</gene>
<keyword evidence="5" id="KW-0325">Glycoprotein</keyword>
<name>A0A085LJD3_9BILA</name>
<evidence type="ECO:0000259" key="7">
    <source>
        <dbReference type="PROSITE" id="PS50026"/>
    </source>
</evidence>
<feature type="disulfide bond" evidence="6">
    <location>
        <begin position="33"/>
        <end position="42"/>
    </location>
</feature>
<feature type="non-terminal residue" evidence="8">
    <location>
        <position position="1"/>
    </location>
</feature>
<evidence type="ECO:0000256" key="6">
    <source>
        <dbReference type="PROSITE-ProRule" id="PRU00076"/>
    </source>
</evidence>
<dbReference type="PANTHER" id="PTHR12916:SF4">
    <property type="entry name" value="UNINFLATABLE, ISOFORM C"/>
    <property type="match status" value="1"/>
</dbReference>
<organism evidence="8 9">
    <name type="scientific">Trichuris suis</name>
    <name type="common">pig whipworm</name>
    <dbReference type="NCBI Taxonomy" id="68888"/>
    <lineage>
        <taxon>Eukaryota</taxon>
        <taxon>Metazoa</taxon>
        <taxon>Ecdysozoa</taxon>
        <taxon>Nematoda</taxon>
        <taxon>Enoplea</taxon>
        <taxon>Dorylaimia</taxon>
        <taxon>Trichinellida</taxon>
        <taxon>Trichuridae</taxon>
        <taxon>Trichuris</taxon>
    </lineage>
</organism>
<evidence type="ECO:0000313" key="8">
    <source>
        <dbReference type="EMBL" id="KFD45079.1"/>
    </source>
</evidence>
<dbReference type="InterPro" id="IPR049883">
    <property type="entry name" value="NOTCH1_EGF-like"/>
</dbReference>
<evidence type="ECO:0000256" key="3">
    <source>
        <dbReference type="ARBA" id="ARBA00022737"/>
    </source>
</evidence>
<dbReference type="InterPro" id="IPR009030">
    <property type="entry name" value="Growth_fac_rcpt_cys_sf"/>
</dbReference>
<evidence type="ECO:0000313" key="9">
    <source>
        <dbReference type="Proteomes" id="UP000030764"/>
    </source>
</evidence>
<evidence type="ECO:0000256" key="2">
    <source>
        <dbReference type="ARBA" id="ARBA00022729"/>
    </source>
</evidence>
<dbReference type="PROSITE" id="PS00010">
    <property type="entry name" value="ASX_HYDROXYL"/>
    <property type="match status" value="3"/>
</dbReference>
<dbReference type="FunFam" id="2.10.25.10:FF:000125">
    <property type="entry name" value="Neurogenic locus notch protein-like"/>
    <property type="match status" value="1"/>
</dbReference>
<evidence type="ECO:0000256" key="5">
    <source>
        <dbReference type="ARBA" id="ARBA00023180"/>
    </source>
</evidence>
<protein>
    <recommendedName>
        <fullName evidence="7">EGF-like domain-containing protein</fullName>
    </recommendedName>
</protein>
<dbReference type="SUPFAM" id="SSF57196">
    <property type="entry name" value="EGF/Laminin"/>
    <property type="match status" value="1"/>
</dbReference>
<dbReference type="PANTHER" id="PTHR12916">
    <property type="entry name" value="CYTOCHROME C OXIDASE POLYPEPTIDE VIC-2"/>
    <property type="match status" value="1"/>
</dbReference>
<dbReference type="Pfam" id="PF07645">
    <property type="entry name" value="EGF_CA"/>
    <property type="match status" value="1"/>
</dbReference>
<dbReference type="EMBL" id="KL363807">
    <property type="protein sequence ID" value="KFD45079.1"/>
    <property type="molecule type" value="Genomic_DNA"/>
</dbReference>
<proteinExistence type="predicted"/>
<dbReference type="Pfam" id="PF00008">
    <property type="entry name" value="EGF"/>
    <property type="match status" value="2"/>
</dbReference>
<feature type="disulfide bond" evidence="6">
    <location>
        <begin position="73"/>
        <end position="82"/>
    </location>
</feature>
<feature type="disulfide bond" evidence="6">
    <location>
        <begin position="209"/>
        <end position="218"/>
    </location>
</feature>
<dbReference type="GO" id="GO:0005509">
    <property type="term" value="F:calcium ion binding"/>
    <property type="evidence" value="ECO:0007669"/>
    <property type="project" value="InterPro"/>
</dbReference>
<dbReference type="FunFam" id="2.10.25.10:FF:000060">
    <property type="entry name" value="Neurogenic locus notch protein 1"/>
    <property type="match status" value="1"/>
</dbReference>
<evidence type="ECO:0000256" key="1">
    <source>
        <dbReference type="ARBA" id="ARBA00022536"/>
    </source>
</evidence>
<sequence>CIIIDVEECSLQPIPCEPHGKCIDTFGSYLCHCFPGWTGKKCNDDFNECTSGEQVCFNGGTCTNTVGSYSCACTERWTGPTCRERKYVSMHSLILLCSDAVVLMNDNLFSSQTALGVFHFGDSLVYVNDTSSICFVSTEWSYCFSNRICVLFYPPSADLCNQLECVNGLCVQKEDGFHVEYRDECEEKKDLCSKNGVCSDRSGNYTCTCHVGYTGKNCEK</sequence>
<dbReference type="SUPFAM" id="SSF57184">
    <property type="entry name" value="Growth factor receptor domain"/>
    <property type="match status" value="1"/>
</dbReference>
<feature type="non-terminal residue" evidence="8">
    <location>
        <position position="220"/>
    </location>
</feature>
<dbReference type="Proteomes" id="UP000030764">
    <property type="component" value="Unassembled WGS sequence"/>
</dbReference>
<evidence type="ECO:0000256" key="4">
    <source>
        <dbReference type="ARBA" id="ARBA00023157"/>
    </source>
</evidence>
<comment type="caution">
    <text evidence="6">Lacks conserved residue(s) required for the propagation of feature annotation.</text>
</comment>
<feature type="domain" description="EGF-like" evidence="7">
    <location>
        <begin position="181"/>
        <end position="219"/>
    </location>
</feature>
<dbReference type="SMART" id="SM00179">
    <property type="entry name" value="EGF_CA"/>
    <property type="match status" value="3"/>
</dbReference>
<feature type="domain" description="EGF-like" evidence="7">
    <location>
        <begin position="45"/>
        <end position="83"/>
    </location>
</feature>
<dbReference type="SMART" id="SM00181">
    <property type="entry name" value="EGF"/>
    <property type="match status" value="3"/>
</dbReference>
<dbReference type="PROSITE" id="PS50026">
    <property type="entry name" value="EGF_3"/>
    <property type="match status" value="3"/>
</dbReference>
<feature type="domain" description="EGF-like" evidence="7">
    <location>
        <begin position="5"/>
        <end position="43"/>
    </location>
</feature>
<accession>A0A085LJD3</accession>
<keyword evidence="9" id="KW-1185">Reference proteome</keyword>
<dbReference type="InterPro" id="IPR000152">
    <property type="entry name" value="EGF-type_Asp/Asn_hydroxyl_site"/>
</dbReference>
<dbReference type="InterPro" id="IPR000742">
    <property type="entry name" value="EGF"/>
</dbReference>
<dbReference type="FunFam" id="2.10.25.10:FF:000173">
    <property type="entry name" value="Neurogenic locus notch protein 2"/>
    <property type="match status" value="1"/>
</dbReference>
<dbReference type="CDD" id="cd00054">
    <property type="entry name" value="EGF_CA"/>
    <property type="match status" value="3"/>
</dbReference>
<keyword evidence="4 6" id="KW-1015">Disulfide bond</keyword>
<dbReference type="InterPro" id="IPR001881">
    <property type="entry name" value="EGF-like_Ca-bd_dom"/>
</dbReference>